<gene>
    <name evidence="1" type="ORF">BJ138DRAFT_1105314</name>
</gene>
<dbReference type="Proteomes" id="UP000790377">
    <property type="component" value="Unassembled WGS sequence"/>
</dbReference>
<dbReference type="EMBL" id="MU268047">
    <property type="protein sequence ID" value="KAH7906245.1"/>
    <property type="molecule type" value="Genomic_DNA"/>
</dbReference>
<accession>A0ACB7ZYY3</accession>
<evidence type="ECO:0000313" key="2">
    <source>
        <dbReference type="Proteomes" id="UP000790377"/>
    </source>
</evidence>
<protein>
    <submittedName>
        <fullName evidence="1">Uncharacterized protein</fullName>
    </submittedName>
</protein>
<name>A0ACB7ZYY3_9AGAM</name>
<sequence length="228" mass="25172">MTVHLQSPPPSTTSSAQRTSTRITVTTSGPHPPQKLASSTLLNAPRELHDSAQSSAGHRAYAARYPSYVYSWEVMHDAATTKQSSTKTSKTTRRTEHRLSPPIHRLNTPIQAHPSQATIIMYERTIATHGYRCPLNPNFPNSSSPRSNQRTSSSPLQRLTAAVHPRSSSTLAKPTGHLAQGSNKVKPALVLARESPDTRRCIVMSAERIHQHNKGTDLYLDFEISRIL</sequence>
<comment type="caution">
    <text evidence="1">The sequence shown here is derived from an EMBL/GenBank/DDBJ whole genome shotgun (WGS) entry which is preliminary data.</text>
</comment>
<reference evidence="1" key="1">
    <citation type="journal article" date="2021" name="New Phytol.">
        <title>Evolutionary innovations through gain and loss of genes in the ectomycorrhizal Boletales.</title>
        <authorList>
            <person name="Wu G."/>
            <person name="Miyauchi S."/>
            <person name="Morin E."/>
            <person name="Kuo A."/>
            <person name="Drula E."/>
            <person name="Varga T."/>
            <person name="Kohler A."/>
            <person name="Feng B."/>
            <person name="Cao Y."/>
            <person name="Lipzen A."/>
            <person name="Daum C."/>
            <person name="Hundley H."/>
            <person name="Pangilinan J."/>
            <person name="Johnson J."/>
            <person name="Barry K."/>
            <person name="LaButti K."/>
            <person name="Ng V."/>
            <person name="Ahrendt S."/>
            <person name="Min B."/>
            <person name="Choi I.G."/>
            <person name="Park H."/>
            <person name="Plett J.M."/>
            <person name="Magnuson J."/>
            <person name="Spatafora J.W."/>
            <person name="Nagy L.G."/>
            <person name="Henrissat B."/>
            <person name="Grigoriev I.V."/>
            <person name="Yang Z.L."/>
            <person name="Xu J."/>
            <person name="Martin F.M."/>
        </authorList>
    </citation>
    <scope>NUCLEOTIDE SEQUENCE</scope>
    <source>
        <strain evidence="1">ATCC 28755</strain>
    </source>
</reference>
<organism evidence="1 2">
    <name type="scientific">Hygrophoropsis aurantiaca</name>
    <dbReference type="NCBI Taxonomy" id="72124"/>
    <lineage>
        <taxon>Eukaryota</taxon>
        <taxon>Fungi</taxon>
        <taxon>Dikarya</taxon>
        <taxon>Basidiomycota</taxon>
        <taxon>Agaricomycotina</taxon>
        <taxon>Agaricomycetes</taxon>
        <taxon>Agaricomycetidae</taxon>
        <taxon>Boletales</taxon>
        <taxon>Coniophorineae</taxon>
        <taxon>Hygrophoropsidaceae</taxon>
        <taxon>Hygrophoropsis</taxon>
    </lineage>
</organism>
<proteinExistence type="predicted"/>
<keyword evidence="2" id="KW-1185">Reference proteome</keyword>
<evidence type="ECO:0000313" key="1">
    <source>
        <dbReference type="EMBL" id="KAH7906245.1"/>
    </source>
</evidence>